<evidence type="ECO:0000313" key="2">
    <source>
        <dbReference type="EMBL" id="KAK5617336.1"/>
    </source>
</evidence>
<keyword evidence="3" id="KW-1185">Reference proteome</keyword>
<protein>
    <submittedName>
        <fullName evidence="2">Uncharacterized protein</fullName>
    </submittedName>
</protein>
<accession>A0AAV9S7S5</accession>
<dbReference type="AlphaFoldDB" id="A0AAV9S7S5"/>
<sequence>PLADVCGPPPRLPPHSPHPDTERTPHTFPLTCPINTFYCILRPPFAFNSLVYPPFPRSWGSLRLPSLLNKSAICVGGPCPRASLHTTTTTVQYIDHPETSLQSLGVLLPSTPIPRVSPLLMVDSSLPIPRTPSHT</sequence>
<gene>
    <name evidence="2" type="ORF">CRENBAI_007528</name>
</gene>
<feature type="compositionally biased region" description="Pro residues" evidence="1">
    <location>
        <begin position="7"/>
        <end position="16"/>
    </location>
</feature>
<name>A0AAV9S7S5_9TELE</name>
<feature type="region of interest" description="Disordered" evidence="1">
    <location>
        <begin position="1"/>
        <end position="24"/>
    </location>
</feature>
<feature type="non-terminal residue" evidence="2">
    <location>
        <position position="1"/>
    </location>
</feature>
<organism evidence="2 3">
    <name type="scientific">Crenichthys baileyi</name>
    <name type="common">White River springfish</name>
    <dbReference type="NCBI Taxonomy" id="28760"/>
    <lineage>
        <taxon>Eukaryota</taxon>
        <taxon>Metazoa</taxon>
        <taxon>Chordata</taxon>
        <taxon>Craniata</taxon>
        <taxon>Vertebrata</taxon>
        <taxon>Euteleostomi</taxon>
        <taxon>Actinopterygii</taxon>
        <taxon>Neopterygii</taxon>
        <taxon>Teleostei</taxon>
        <taxon>Neoteleostei</taxon>
        <taxon>Acanthomorphata</taxon>
        <taxon>Ovalentaria</taxon>
        <taxon>Atherinomorphae</taxon>
        <taxon>Cyprinodontiformes</taxon>
        <taxon>Goodeidae</taxon>
        <taxon>Crenichthys</taxon>
    </lineage>
</organism>
<proteinExistence type="predicted"/>
<evidence type="ECO:0000313" key="3">
    <source>
        <dbReference type="Proteomes" id="UP001311232"/>
    </source>
</evidence>
<reference evidence="2 3" key="1">
    <citation type="submission" date="2021-06" db="EMBL/GenBank/DDBJ databases">
        <authorList>
            <person name="Palmer J.M."/>
        </authorList>
    </citation>
    <scope>NUCLEOTIDE SEQUENCE [LARGE SCALE GENOMIC DNA]</scope>
    <source>
        <strain evidence="2 3">MEX-2019</strain>
        <tissue evidence="2">Muscle</tissue>
    </source>
</reference>
<dbReference type="Proteomes" id="UP001311232">
    <property type="component" value="Unassembled WGS sequence"/>
</dbReference>
<dbReference type="EMBL" id="JAHHUM010000738">
    <property type="protein sequence ID" value="KAK5617336.1"/>
    <property type="molecule type" value="Genomic_DNA"/>
</dbReference>
<evidence type="ECO:0000256" key="1">
    <source>
        <dbReference type="SAM" id="MobiDB-lite"/>
    </source>
</evidence>
<comment type="caution">
    <text evidence="2">The sequence shown here is derived from an EMBL/GenBank/DDBJ whole genome shotgun (WGS) entry which is preliminary data.</text>
</comment>